<protein>
    <submittedName>
        <fullName evidence="2">Uncharacterized protein</fullName>
    </submittedName>
</protein>
<dbReference type="AlphaFoldDB" id="A0AAV9HFM2"/>
<reference evidence="2" key="1">
    <citation type="journal article" date="2023" name="Mol. Phylogenet. Evol.">
        <title>Genome-scale phylogeny and comparative genomics of the fungal order Sordariales.</title>
        <authorList>
            <person name="Hensen N."/>
            <person name="Bonometti L."/>
            <person name="Westerberg I."/>
            <person name="Brannstrom I.O."/>
            <person name="Guillou S."/>
            <person name="Cros-Aarteil S."/>
            <person name="Calhoun S."/>
            <person name="Haridas S."/>
            <person name="Kuo A."/>
            <person name="Mondo S."/>
            <person name="Pangilinan J."/>
            <person name="Riley R."/>
            <person name="LaButti K."/>
            <person name="Andreopoulos B."/>
            <person name="Lipzen A."/>
            <person name="Chen C."/>
            <person name="Yan M."/>
            <person name="Daum C."/>
            <person name="Ng V."/>
            <person name="Clum A."/>
            <person name="Steindorff A."/>
            <person name="Ohm R.A."/>
            <person name="Martin F."/>
            <person name="Silar P."/>
            <person name="Natvig D.O."/>
            <person name="Lalanne C."/>
            <person name="Gautier V."/>
            <person name="Ament-Velasquez S.L."/>
            <person name="Kruys A."/>
            <person name="Hutchinson M.I."/>
            <person name="Powell A.J."/>
            <person name="Barry K."/>
            <person name="Miller A.N."/>
            <person name="Grigoriev I.V."/>
            <person name="Debuchy R."/>
            <person name="Gladieux P."/>
            <person name="Hiltunen Thoren M."/>
            <person name="Johannesson H."/>
        </authorList>
    </citation>
    <scope>NUCLEOTIDE SEQUENCE</scope>
    <source>
        <strain evidence="2">PSN324</strain>
    </source>
</reference>
<dbReference type="EMBL" id="MU865094">
    <property type="protein sequence ID" value="KAK4457851.1"/>
    <property type="molecule type" value="Genomic_DNA"/>
</dbReference>
<organism evidence="2 3">
    <name type="scientific">Cladorrhinum samala</name>
    <dbReference type="NCBI Taxonomy" id="585594"/>
    <lineage>
        <taxon>Eukaryota</taxon>
        <taxon>Fungi</taxon>
        <taxon>Dikarya</taxon>
        <taxon>Ascomycota</taxon>
        <taxon>Pezizomycotina</taxon>
        <taxon>Sordariomycetes</taxon>
        <taxon>Sordariomycetidae</taxon>
        <taxon>Sordariales</taxon>
        <taxon>Podosporaceae</taxon>
        <taxon>Cladorrhinum</taxon>
    </lineage>
</organism>
<feature type="compositionally biased region" description="Polar residues" evidence="1">
    <location>
        <begin position="271"/>
        <end position="292"/>
    </location>
</feature>
<evidence type="ECO:0000313" key="3">
    <source>
        <dbReference type="Proteomes" id="UP001321749"/>
    </source>
</evidence>
<feature type="compositionally biased region" description="Polar residues" evidence="1">
    <location>
        <begin position="180"/>
        <end position="189"/>
    </location>
</feature>
<feature type="region of interest" description="Disordered" evidence="1">
    <location>
        <begin position="177"/>
        <end position="198"/>
    </location>
</feature>
<feature type="region of interest" description="Disordered" evidence="1">
    <location>
        <begin position="251"/>
        <end position="297"/>
    </location>
</feature>
<proteinExistence type="predicted"/>
<evidence type="ECO:0000256" key="1">
    <source>
        <dbReference type="SAM" id="MobiDB-lite"/>
    </source>
</evidence>
<reference evidence="2" key="2">
    <citation type="submission" date="2023-06" db="EMBL/GenBank/DDBJ databases">
        <authorList>
            <consortium name="Lawrence Berkeley National Laboratory"/>
            <person name="Mondo S.J."/>
            <person name="Hensen N."/>
            <person name="Bonometti L."/>
            <person name="Westerberg I."/>
            <person name="Brannstrom I.O."/>
            <person name="Guillou S."/>
            <person name="Cros-Aarteil S."/>
            <person name="Calhoun S."/>
            <person name="Haridas S."/>
            <person name="Kuo A."/>
            <person name="Pangilinan J."/>
            <person name="Riley R."/>
            <person name="Labutti K."/>
            <person name="Andreopoulos B."/>
            <person name="Lipzen A."/>
            <person name="Chen C."/>
            <person name="Yanf M."/>
            <person name="Daum C."/>
            <person name="Ng V."/>
            <person name="Clum A."/>
            <person name="Steindorff A."/>
            <person name="Ohm R."/>
            <person name="Martin F."/>
            <person name="Silar P."/>
            <person name="Natvig D."/>
            <person name="Lalanne C."/>
            <person name="Gautier V."/>
            <person name="Ament-Velasquez S.L."/>
            <person name="Kruys A."/>
            <person name="Hutchinson M.I."/>
            <person name="Powell A.J."/>
            <person name="Barry K."/>
            <person name="Miller A.N."/>
            <person name="Grigoriev I.V."/>
            <person name="Debuchy R."/>
            <person name="Gladieux P."/>
            <person name="Thoren M.H."/>
            <person name="Johannesson H."/>
        </authorList>
    </citation>
    <scope>NUCLEOTIDE SEQUENCE</scope>
    <source>
        <strain evidence="2">PSN324</strain>
    </source>
</reference>
<dbReference type="Proteomes" id="UP001321749">
    <property type="component" value="Unassembled WGS sequence"/>
</dbReference>
<accession>A0AAV9HFM2</accession>
<gene>
    <name evidence="2" type="ORF">QBC42DRAFT_187490</name>
</gene>
<comment type="caution">
    <text evidence="2">The sequence shown here is derived from an EMBL/GenBank/DDBJ whole genome shotgun (WGS) entry which is preliminary data.</text>
</comment>
<feature type="compositionally biased region" description="Polar residues" evidence="1">
    <location>
        <begin position="116"/>
        <end position="141"/>
    </location>
</feature>
<feature type="region of interest" description="Disordered" evidence="1">
    <location>
        <begin position="90"/>
        <end position="141"/>
    </location>
</feature>
<sequence>ERYCISKDADGHILSTSAPVLAQPMAKRIPLPLPHLDSENTDSIIAQVGRAKPNIPQSQQEENQKWRAWLQQPPSTAGKCRATELSHNLPEHHISPGISEMPEPTESPPASLPFTEESSPCPTRSSHPPTQQAALLPSSSDTSEILARYEELIRRIRESQRDEHQTYLAGNMSDAEIEQKQTPDGSLTTCPGHGRPKHPDAAEAWRIFVFGDENSDELESAAISQAAYDAAQTYRPFKRTQAMRNQHVSKQEIASKGRKWPCGPAGFRTPTEVSASVNSRPGSKSPDITTQVPGPELNVSPTESLANDMCLDEREPAGTFANPRGMAFQDKSSTVAAESGVEANKGKLMGQSQSRGTGTTGEQFRFAPPKLFVGSRSSNQHQRNINIIHATKKGRGRPKKRATDGRANIRTLPNYTSDPIEEFEEVEHSTQSLFPPLEFV</sequence>
<feature type="region of interest" description="Disordered" evidence="1">
    <location>
        <begin position="392"/>
        <end position="413"/>
    </location>
</feature>
<keyword evidence="3" id="KW-1185">Reference proteome</keyword>
<evidence type="ECO:0000313" key="2">
    <source>
        <dbReference type="EMBL" id="KAK4457851.1"/>
    </source>
</evidence>
<name>A0AAV9HFM2_9PEZI</name>
<feature type="non-terminal residue" evidence="2">
    <location>
        <position position="1"/>
    </location>
</feature>